<name>A0ABT9Z377_9BACI</name>
<accession>A0ABT9Z377</accession>
<feature type="transmembrane region" description="Helical" evidence="7">
    <location>
        <begin position="308"/>
        <end position="332"/>
    </location>
</feature>
<evidence type="ECO:0000256" key="7">
    <source>
        <dbReference type="SAM" id="Phobius"/>
    </source>
</evidence>
<feature type="domain" description="MacB-like periplasmic core" evidence="9">
    <location>
        <begin position="16"/>
        <end position="233"/>
    </location>
</feature>
<dbReference type="PANTHER" id="PTHR30572:SF4">
    <property type="entry name" value="ABC TRANSPORTER PERMEASE YTRF"/>
    <property type="match status" value="1"/>
</dbReference>
<keyword evidence="2" id="KW-1003">Cell membrane</keyword>
<gene>
    <name evidence="10" type="ORF">J2S02_002759</name>
</gene>
<evidence type="ECO:0000256" key="1">
    <source>
        <dbReference type="ARBA" id="ARBA00004651"/>
    </source>
</evidence>
<dbReference type="Pfam" id="PF12704">
    <property type="entry name" value="MacB_PCD"/>
    <property type="match status" value="1"/>
</dbReference>
<protein>
    <submittedName>
        <fullName evidence="10">ABC transport system permease protein</fullName>
    </submittedName>
</protein>
<dbReference type="InterPro" id="IPR003838">
    <property type="entry name" value="ABC3_permease_C"/>
</dbReference>
<evidence type="ECO:0000313" key="10">
    <source>
        <dbReference type="EMBL" id="MDQ0226414.1"/>
    </source>
</evidence>
<reference evidence="10 11" key="1">
    <citation type="submission" date="2023-07" db="EMBL/GenBank/DDBJ databases">
        <title>Genomic Encyclopedia of Type Strains, Phase IV (KMG-IV): sequencing the most valuable type-strain genomes for metagenomic binning, comparative biology and taxonomic classification.</title>
        <authorList>
            <person name="Goeker M."/>
        </authorList>
    </citation>
    <scope>NUCLEOTIDE SEQUENCE [LARGE SCALE GENOMIC DNA]</scope>
    <source>
        <strain evidence="10 11">DSM 17723</strain>
    </source>
</reference>
<keyword evidence="11" id="KW-1185">Reference proteome</keyword>
<organism evidence="10 11">
    <name type="scientific">Metabacillus niabensis</name>
    <dbReference type="NCBI Taxonomy" id="324854"/>
    <lineage>
        <taxon>Bacteria</taxon>
        <taxon>Bacillati</taxon>
        <taxon>Bacillota</taxon>
        <taxon>Bacilli</taxon>
        <taxon>Bacillales</taxon>
        <taxon>Bacillaceae</taxon>
        <taxon>Metabacillus</taxon>
    </lineage>
</organism>
<evidence type="ECO:0000313" key="11">
    <source>
        <dbReference type="Proteomes" id="UP001232245"/>
    </source>
</evidence>
<evidence type="ECO:0000256" key="3">
    <source>
        <dbReference type="ARBA" id="ARBA00022692"/>
    </source>
</evidence>
<comment type="subcellular location">
    <subcellularLocation>
        <location evidence="1">Cell membrane</location>
        <topology evidence="1">Multi-pass membrane protein</topology>
    </subcellularLocation>
</comment>
<dbReference type="InterPro" id="IPR050250">
    <property type="entry name" value="Macrolide_Exporter_MacB"/>
</dbReference>
<evidence type="ECO:0000256" key="2">
    <source>
        <dbReference type="ARBA" id="ARBA00022475"/>
    </source>
</evidence>
<keyword evidence="5 7" id="KW-0472">Membrane</keyword>
<dbReference type="InterPro" id="IPR025857">
    <property type="entry name" value="MacB_PCD"/>
</dbReference>
<evidence type="ECO:0000259" key="8">
    <source>
        <dbReference type="Pfam" id="PF02687"/>
    </source>
</evidence>
<dbReference type="PANTHER" id="PTHR30572">
    <property type="entry name" value="MEMBRANE COMPONENT OF TRANSPORTER-RELATED"/>
    <property type="match status" value="1"/>
</dbReference>
<feature type="transmembrane region" description="Helical" evidence="7">
    <location>
        <begin position="16"/>
        <end position="37"/>
    </location>
</feature>
<comment type="caution">
    <text evidence="10">The sequence shown here is derived from an EMBL/GenBank/DDBJ whole genome shotgun (WGS) entry which is preliminary data.</text>
</comment>
<feature type="domain" description="ABC3 transporter permease C-terminal" evidence="8">
    <location>
        <begin position="264"/>
        <end position="374"/>
    </location>
</feature>
<evidence type="ECO:0000256" key="4">
    <source>
        <dbReference type="ARBA" id="ARBA00022989"/>
    </source>
</evidence>
<feature type="transmembrane region" description="Helical" evidence="7">
    <location>
        <begin position="344"/>
        <end position="364"/>
    </location>
</feature>
<evidence type="ECO:0000256" key="5">
    <source>
        <dbReference type="ARBA" id="ARBA00023136"/>
    </source>
</evidence>
<evidence type="ECO:0000259" key="9">
    <source>
        <dbReference type="Pfam" id="PF12704"/>
    </source>
</evidence>
<dbReference type="EMBL" id="JAUSTZ010000005">
    <property type="protein sequence ID" value="MDQ0226414.1"/>
    <property type="molecule type" value="Genomic_DNA"/>
</dbReference>
<sequence>MFNYVIQNIRKRKVRTILTILGICVCIQMFTVINSIINYTIADLEGEMAKYAGQMYVKNINASASSGVEFPPMSSTISSQTGDDILKDLQSDVNQELSTPIIFREIAGPTAPNMPSQALAVGVEAGKEMAYTGEEVKVKEGALELKEGEQQVVLGATAAQFYKVDKVGDKIEISGQSFEVTGLLEEGNRVTDPMVLASIDELQHVFSLQNTYSTLLLTMNKIDDIDRVSEKIESGYQGVEVMTQGNISENINQSLQGTKMFMSTILITVIVVAIIVILIVMTLAIMERTKEIGVMRALGAQKADITKFIIFEALCMSLLGGVLGVLGGYGILRFIFSAPEFMTAEIGITSLAMAVLVGVLSSLYPSLKAVNIQPQEALRYE</sequence>
<feature type="transmembrane region" description="Helical" evidence="7">
    <location>
        <begin position="260"/>
        <end position="287"/>
    </location>
</feature>
<dbReference type="Pfam" id="PF02687">
    <property type="entry name" value="FtsX"/>
    <property type="match status" value="1"/>
</dbReference>
<keyword evidence="4 7" id="KW-1133">Transmembrane helix</keyword>
<evidence type="ECO:0000256" key="6">
    <source>
        <dbReference type="ARBA" id="ARBA00038076"/>
    </source>
</evidence>
<proteinExistence type="inferred from homology"/>
<keyword evidence="3 7" id="KW-0812">Transmembrane</keyword>
<dbReference type="Proteomes" id="UP001232245">
    <property type="component" value="Unassembled WGS sequence"/>
</dbReference>
<dbReference type="RefSeq" id="WP_174879624.1">
    <property type="nucleotide sequence ID" value="NZ_CADEPK010000033.1"/>
</dbReference>
<comment type="similarity">
    <text evidence="6">Belongs to the ABC-4 integral membrane protein family.</text>
</comment>